<protein>
    <submittedName>
        <fullName evidence="3">Uncharacterized protein</fullName>
    </submittedName>
</protein>
<sequence length="265" mass="28506">MREVFVAKKSRQIDNRMQSSGHVVSAAKAHAEQVAAKLAARAVFVQGADTKATKDVFLVLLRFLSDTLGASAQSLDAAELRVVAERADDVGLREERDTATEDLVRIAVRVRSMVVDALGANALRAYGLEGETPRVPRDLVSHARSVAGLMAQKPFVVTVDGVTFDSAAMAETLGKKADVLDKALENMRREEQELADQLGRRDQQVLAWVEEHQGIADTLVGLFRLAGRKDLAERVRPTSRALAGEEVTPAETTTSEAPAGGPVLG</sequence>
<keyword evidence="4" id="KW-1185">Reference proteome</keyword>
<proteinExistence type="predicted"/>
<name>A0ABT5EQQ7_9BACT</name>
<dbReference type="RefSeq" id="WP_271918401.1">
    <property type="nucleotide sequence ID" value="NZ_JAQNDO010000001.1"/>
</dbReference>
<evidence type="ECO:0000256" key="1">
    <source>
        <dbReference type="SAM" id="Coils"/>
    </source>
</evidence>
<evidence type="ECO:0000313" key="3">
    <source>
        <dbReference type="EMBL" id="MDC0743036.1"/>
    </source>
</evidence>
<comment type="caution">
    <text evidence="3">The sequence shown here is derived from an EMBL/GenBank/DDBJ whole genome shotgun (WGS) entry which is preliminary data.</text>
</comment>
<evidence type="ECO:0000313" key="4">
    <source>
        <dbReference type="Proteomes" id="UP001221411"/>
    </source>
</evidence>
<dbReference type="Proteomes" id="UP001221411">
    <property type="component" value="Unassembled WGS sequence"/>
</dbReference>
<gene>
    <name evidence="3" type="ORF">POL67_16930</name>
</gene>
<feature type="compositionally biased region" description="Low complexity" evidence="2">
    <location>
        <begin position="245"/>
        <end position="259"/>
    </location>
</feature>
<accession>A0ABT5EQQ7</accession>
<keyword evidence="1" id="KW-0175">Coiled coil</keyword>
<feature type="region of interest" description="Disordered" evidence="2">
    <location>
        <begin position="236"/>
        <end position="265"/>
    </location>
</feature>
<reference evidence="3 4" key="1">
    <citation type="submission" date="2022-11" db="EMBL/GenBank/DDBJ databases">
        <title>Minimal conservation of predation-associated metabolite biosynthetic gene clusters underscores biosynthetic potential of Myxococcota including descriptions for ten novel species: Archangium lansinium sp. nov., Myxococcus landrumus sp. nov., Nannocystis bai.</title>
        <authorList>
            <person name="Ahearne A."/>
            <person name="Stevens C."/>
            <person name="Dowd S."/>
        </authorList>
    </citation>
    <scope>NUCLEOTIDE SEQUENCE [LARGE SCALE GENOMIC DNA]</scope>
    <source>
        <strain evidence="3 4">RJM3</strain>
    </source>
</reference>
<feature type="coiled-coil region" evidence="1">
    <location>
        <begin position="170"/>
        <end position="204"/>
    </location>
</feature>
<organism evidence="3 4">
    <name type="scientific">Polyangium mundeleinium</name>
    <dbReference type="NCBI Taxonomy" id="2995306"/>
    <lineage>
        <taxon>Bacteria</taxon>
        <taxon>Pseudomonadati</taxon>
        <taxon>Myxococcota</taxon>
        <taxon>Polyangia</taxon>
        <taxon>Polyangiales</taxon>
        <taxon>Polyangiaceae</taxon>
        <taxon>Polyangium</taxon>
    </lineage>
</organism>
<evidence type="ECO:0000256" key="2">
    <source>
        <dbReference type="SAM" id="MobiDB-lite"/>
    </source>
</evidence>
<dbReference type="EMBL" id="JAQNDO010000001">
    <property type="protein sequence ID" value="MDC0743036.1"/>
    <property type="molecule type" value="Genomic_DNA"/>
</dbReference>